<reference evidence="1" key="1">
    <citation type="journal article" date="2017" name="Gigascience">
        <title>The first near-complete assembly of the hexaploid bread wheat genome, Triticum aestivum.</title>
        <authorList>
            <person name="Zimin A.V."/>
            <person name="Puiu D."/>
            <person name="Hall R."/>
            <person name="Kingan S."/>
            <person name="Clavijo B.J."/>
            <person name="Salzberg S.L."/>
        </authorList>
    </citation>
    <scope>NUCLEOTIDE SEQUENCE</scope>
    <source>
        <tissue evidence="1">Leaf</tissue>
    </source>
</reference>
<organism evidence="1">
    <name type="scientific">Triticum aestivum</name>
    <name type="common">Wheat</name>
    <dbReference type="NCBI Taxonomy" id="4565"/>
    <lineage>
        <taxon>Eukaryota</taxon>
        <taxon>Viridiplantae</taxon>
        <taxon>Streptophyta</taxon>
        <taxon>Embryophyta</taxon>
        <taxon>Tracheophyta</taxon>
        <taxon>Spermatophyta</taxon>
        <taxon>Magnoliopsida</taxon>
        <taxon>Liliopsida</taxon>
        <taxon>Poales</taxon>
        <taxon>Poaceae</taxon>
        <taxon>BOP clade</taxon>
        <taxon>Pooideae</taxon>
        <taxon>Triticodae</taxon>
        <taxon>Triticeae</taxon>
        <taxon>Triticinae</taxon>
        <taxon>Triticum</taxon>
    </lineage>
</organism>
<dbReference type="AlphaFoldDB" id="A0A9R1L6Z9"/>
<comment type="caution">
    <text evidence="1">The sequence shown here is derived from an EMBL/GenBank/DDBJ whole genome shotgun (WGS) entry which is preliminary data.</text>
</comment>
<accession>A0A9R1L6Z9</accession>
<reference evidence="1" key="2">
    <citation type="submission" date="2020-03" db="EMBL/GenBank/DDBJ databases">
        <title>The second near-complete assembly of the hexaploid bread wheat (Triticum aestivum) genome.</title>
        <authorList>
            <person name="Zimin A.V."/>
            <person name="Puiu D."/>
            <person name="Shumante A."/>
            <person name="Alonge M."/>
            <person name="Salzberg S.L."/>
        </authorList>
    </citation>
    <scope>NUCLEOTIDE SEQUENCE</scope>
    <source>
        <tissue evidence="1">Leaf</tissue>
    </source>
</reference>
<name>A0A9R1L6Z9_WHEAT</name>
<dbReference type="EMBL" id="CM022226">
    <property type="protein sequence ID" value="KAF7079957.1"/>
    <property type="molecule type" value="Genomic_DNA"/>
</dbReference>
<dbReference type="Proteomes" id="UP000815260">
    <property type="component" value="Chromosome 6A"/>
</dbReference>
<evidence type="ECO:0000313" key="1">
    <source>
        <dbReference type="EMBL" id="KAF7079957.1"/>
    </source>
</evidence>
<gene>
    <name evidence="1" type="ORF">CFC21_084115</name>
</gene>
<proteinExistence type="predicted"/>
<protein>
    <recommendedName>
        <fullName evidence="2">BHLH domain-containing protein</fullName>
    </recommendedName>
</protein>
<sequence>MDRGSILSEAIEYLKELLHKISDLQ</sequence>
<evidence type="ECO:0008006" key="2">
    <source>
        <dbReference type="Google" id="ProtNLM"/>
    </source>
</evidence>